<proteinExistence type="predicted"/>
<name>A0A314KW11_NICAT</name>
<dbReference type="Proteomes" id="UP000187609">
    <property type="component" value="Unassembled WGS sequence"/>
</dbReference>
<keyword evidence="2" id="KW-1185">Reference proteome</keyword>
<reference evidence="1" key="1">
    <citation type="submission" date="2016-11" db="EMBL/GenBank/DDBJ databases">
        <title>The genome of Nicotiana attenuata.</title>
        <authorList>
            <person name="Xu S."/>
            <person name="Brockmoeller T."/>
            <person name="Gaquerel E."/>
            <person name="Navarro A."/>
            <person name="Kuhl H."/>
            <person name="Gase K."/>
            <person name="Ling Z."/>
            <person name="Zhou W."/>
            <person name="Kreitzer C."/>
            <person name="Stanke M."/>
            <person name="Tang H."/>
            <person name="Lyons E."/>
            <person name="Pandey P."/>
            <person name="Pandey S.P."/>
            <person name="Timmermann B."/>
            <person name="Baldwin I.T."/>
        </authorList>
    </citation>
    <scope>NUCLEOTIDE SEQUENCE [LARGE SCALE GENOMIC DNA]</scope>
    <source>
        <strain evidence="1">UT</strain>
    </source>
</reference>
<evidence type="ECO:0000313" key="2">
    <source>
        <dbReference type="Proteomes" id="UP000187609"/>
    </source>
</evidence>
<evidence type="ECO:0000313" key="1">
    <source>
        <dbReference type="EMBL" id="OIT33452.1"/>
    </source>
</evidence>
<protein>
    <recommendedName>
        <fullName evidence="3">Retrovirus-related pol polyprotein from transposon tnt 1-94</fullName>
    </recommendedName>
</protein>
<dbReference type="Gramene" id="OIT33452">
    <property type="protein sequence ID" value="OIT33452"/>
    <property type="gene ID" value="A4A49_65045"/>
</dbReference>
<gene>
    <name evidence="1" type="ORF">A4A49_65045</name>
</gene>
<feature type="non-terminal residue" evidence="1">
    <location>
        <position position="1"/>
    </location>
</feature>
<organism evidence="1 2">
    <name type="scientific">Nicotiana attenuata</name>
    <name type="common">Coyote tobacco</name>
    <dbReference type="NCBI Taxonomy" id="49451"/>
    <lineage>
        <taxon>Eukaryota</taxon>
        <taxon>Viridiplantae</taxon>
        <taxon>Streptophyta</taxon>
        <taxon>Embryophyta</taxon>
        <taxon>Tracheophyta</taxon>
        <taxon>Spermatophyta</taxon>
        <taxon>Magnoliopsida</taxon>
        <taxon>eudicotyledons</taxon>
        <taxon>Gunneridae</taxon>
        <taxon>Pentapetalae</taxon>
        <taxon>asterids</taxon>
        <taxon>lamiids</taxon>
        <taxon>Solanales</taxon>
        <taxon>Solanaceae</taxon>
        <taxon>Nicotianoideae</taxon>
        <taxon>Nicotianeae</taxon>
        <taxon>Nicotiana</taxon>
    </lineage>
</organism>
<accession>A0A314KW11</accession>
<sequence length="100" mass="11303">LRRSFRPSKTPIWLTDYVVQPMKSTVPYPVSQHISYNQSPSDYRASLAAYSAIVEPRTFKEASVYPNWIEAMQAEVSALQDNNTWSLVNVPQGKVPIGCK</sequence>
<evidence type="ECO:0008006" key="3">
    <source>
        <dbReference type="Google" id="ProtNLM"/>
    </source>
</evidence>
<comment type="caution">
    <text evidence="1">The sequence shown here is derived from an EMBL/GenBank/DDBJ whole genome shotgun (WGS) entry which is preliminary data.</text>
</comment>
<dbReference type="EMBL" id="MJEQ01000882">
    <property type="protein sequence ID" value="OIT33452.1"/>
    <property type="molecule type" value="Genomic_DNA"/>
</dbReference>
<dbReference type="AlphaFoldDB" id="A0A314KW11"/>
<feature type="non-terminal residue" evidence="1">
    <location>
        <position position="100"/>
    </location>
</feature>